<evidence type="ECO:0000313" key="5">
    <source>
        <dbReference type="EMBL" id="CAE7250550.1"/>
    </source>
</evidence>
<protein>
    <recommendedName>
        <fullName evidence="2">2'-phosphotransferase</fullName>
        <ecNumber evidence="2">2.7.1.160</ecNumber>
    </recommendedName>
</protein>
<dbReference type="Gene3D" id="1.10.10.970">
    <property type="entry name" value="RNA 2'-phosphotransferase, Tpt1/KptA family, N-terminal domain"/>
    <property type="match status" value="1"/>
</dbReference>
<dbReference type="SUPFAM" id="SSF56399">
    <property type="entry name" value="ADP-ribosylation"/>
    <property type="match status" value="1"/>
</dbReference>
<dbReference type="GO" id="GO:0000215">
    <property type="term" value="F:tRNA 2'-phosphotransferase activity"/>
    <property type="evidence" value="ECO:0007669"/>
    <property type="project" value="UniProtKB-EC"/>
</dbReference>
<evidence type="ECO:0000256" key="1">
    <source>
        <dbReference type="ARBA" id="ARBA00003343"/>
    </source>
</evidence>
<evidence type="ECO:0000256" key="4">
    <source>
        <dbReference type="SAM" id="MobiDB-lite"/>
    </source>
</evidence>
<dbReference type="Pfam" id="PF01885">
    <property type="entry name" value="PTS_2-RNA"/>
    <property type="match status" value="1"/>
</dbReference>
<keyword evidence="6" id="KW-1185">Reference proteome</keyword>
<dbReference type="EC" id="2.7.1.160" evidence="2"/>
<feature type="region of interest" description="Disordered" evidence="4">
    <location>
        <begin position="218"/>
        <end position="261"/>
    </location>
</feature>
<evidence type="ECO:0000256" key="2">
    <source>
        <dbReference type="ARBA" id="ARBA00012007"/>
    </source>
</evidence>
<evidence type="ECO:0000256" key="3">
    <source>
        <dbReference type="ARBA" id="ARBA00047949"/>
    </source>
</evidence>
<comment type="caution">
    <text evidence="5">The sequence shown here is derived from an EMBL/GenBank/DDBJ whole genome shotgun (WGS) entry which is preliminary data.</text>
</comment>
<evidence type="ECO:0000313" key="6">
    <source>
        <dbReference type="Proteomes" id="UP000604046"/>
    </source>
</evidence>
<comment type="function">
    <text evidence="1">Catalyzes the last step of tRNA splicing, the transfer of the splice junction 2'-phosphate from ligated tRNA to NAD to produce ADP-ribose 1''-2'' cyclic phosphate.</text>
</comment>
<dbReference type="OrthoDB" id="408213at2759"/>
<feature type="compositionally biased region" description="Polar residues" evidence="4">
    <location>
        <begin position="220"/>
        <end position="242"/>
    </location>
</feature>
<organism evidence="5 6">
    <name type="scientific">Symbiodinium natans</name>
    <dbReference type="NCBI Taxonomy" id="878477"/>
    <lineage>
        <taxon>Eukaryota</taxon>
        <taxon>Sar</taxon>
        <taxon>Alveolata</taxon>
        <taxon>Dinophyceae</taxon>
        <taxon>Suessiales</taxon>
        <taxon>Symbiodiniaceae</taxon>
        <taxon>Symbiodinium</taxon>
    </lineage>
</organism>
<dbReference type="InterPro" id="IPR002745">
    <property type="entry name" value="Ptrans_KptA/Tpt1"/>
</dbReference>
<gene>
    <name evidence="5" type="ORF">SNAT2548_LOCUS12315</name>
</gene>
<dbReference type="Proteomes" id="UP000604046">
    <property type="component" value="Unassembled WGS sequence"/>
</dbReference>
<reference evidence="5" key="1">
    <citation type="submission" date="2021-02" db="EMBL/GenBank/DDBJ databases">
        <authorList>
            <person name="Dougan E. K."/>
            <person name="Rhodes N."/>
            <person name="Thang M."/>
            <person name="Chan C."/>
        </authorList>
    </citation>
    <scope>NUCLEOTIDE SEQUENCE</scope>
</reference>
<proteinExistence type="predicted"/>
<accession>A0A812LVW3</accession>
<comment type="catalytic activity">
    <reaction evidence="3">
        <text>2'-phospho-[ligated tRNA] + NAD(+) = mature tRNA + ADP-alpha-D-ribose 1'',2''-cyclic phosphate + nicotinamide</text>
        <dbReference type="Rhea" id="RHEA:23324"/>
        <dbReference type="Rhea" id="RHEA-COMP:11106"/>
        <dbReference type="Rhea" id="RHEA-COMP:11107"/>
        <dbReference type="ChEBI" id="CHEBI:17154"/>
        <dbReference type="ChEBI" id="CHEBI:57540"/>
        <dbReference type="ChEBI" id="CHEBI:76596"/>
        <dbReference type="ChEBI" id="CHEBI:82883"/>
        <dbReference type="ChEBI" id="CHEBI:85027"/>
        <dbReference type="EC" id="2.7.1.160"/>
    </reaction>
</comment>
<dbReference type="AlphaFoldDB" id="A0A812LVW3"/>
<dbReference type="InterPro" id="IPR042080">
    <property type="entry name" value="RNA_2'-PTrans_N"/>
</dbReference>
<sequence>MSMVGHMERWRPLKKVAGYRLKPYQQLQHRAQIGHIGTNQTWMACPGRSLISKRLARILRHPDPSQPAVPVDKDGWASVDRVRAYLHQPDLLERVVAESVKDGKPRFEFDDGRKRVRATPRHSLPDFATTSVAGWLGDAASFANVNRATSQQTPMDLRPARTQVDLRQGARCHGCGREKREIRLPCGHKPCKKCAFSNKRCQKCGYLRHHQCDYRDLHSSSDPMTSEPRSGSTQNSETSAVTWHQRPRETAGNPWSQTSTDQLENRFASLMRRMYELPSDIRHWRFQRSGEFVTAKVWVLHGSINCNPPTESALETAAVFKSESGPASSMEAAVAIICNAHLSAPRA</sequence>
<name>A0A812LVW3_9DINO</name>
<dbReference type="EMBL" id="CAJNDS010001172">
    <property type="protein sequence ID" value="CAE7250550.1"/>
    <property type="molecule type" value="Genomic_DNA"/>
</dbReference>